<organism evidence="7">
    <name type="scientific">Acididesulfobacillus acetoxydans</name>
    <dbReference type="NCBI Taxonomy" id="1561005"/>
    <lineage>
        <taxon>Bacteria</taxon>
        <taxon>Bacillati</taxon>
        <taxon>Bacillota</taxon>
        <taxon>Clostridia</taxon>
        <taxon>Eubacteriales</taxon>
        <taxon>Peptococcaceae</taxon>
        <taxon>Acididesulfobacillus</taxon>
    </lineage>
</organism>
<sequence length="246" mass="26764">MKGIGEMLNVENMVVSYGNIRAVREVSLTVGDGEFVVLIGNNGAGKTSTLKAICGVNSPSGGTVNLNGENITGKPSHKIAAKRVAMVPEGRRVFAGMTVRENLDMGAFLRRDKKSIENDRETVYELFPVLRERFRQPAGTLSGGEQQMLAIGRALMAQPQYLLLDEPSLGLAPIMVESIFEKIVQINRQGISLLMVEQNAFLALSVANRGYVMDSGEIVLAGTAEELLENDMVKRVYLGMEEAEES</sequence>
<evidence type="ECO:0000256" key="1">
    <source>
        <dbReference type="ARBA" id="ARBA00005417"/>
    </source>
</evidence>
<dbReference type="GO" id="GO:0005524">
    <property type="term" value="F:ATP binding"/>
    <property type="evidence" value="ECO:0007669"/>
    <property type="project" value="UniProtKB-KW"/>
</dbReference>
<dbReference type="EC" id="3.6.1.3" evidence="7"/>
<dbReference type="InterPro" id="IPR003593">
    <property type="entry name" value="AAA+_ATPase"/>
</dbReference>
<evidence type="ECO:0000313" key="9">
    <source>
        <dbReference type="Proteomes" id="UP001071230"/>
    </source>
</evidence>
<evidence type="ECO:0000256" key="5">
    <source>
        <dbReference type="ARBA" id="ARBA00022970"/>
    </source>
</evidence>
<dbReference type="InterPro" id="IPR027417">
    <property type="entry name" value="P-loop_NTPase"/>
</dbReference>
<gene>
    <name evidence="7" type="ORF">DEACI_1264</name>
    <name evidence="8" type="ORF">DEACI_3876</name>
</gene>
<evidence type="ECO:0000256" key="2">
    <source>
        <dbReference type="ARBA" id="ARBA00022448"/>
    </source>
</evidence>
<dbReference type="PROSITE" id="PS50893">
    <property type="entry name" value="ABC_TRANSPORTER_2"/>
    <property type="match status" value="1"/>
</dbReference>
<dbReference type="AlphaFoldDB" id="A0A8S0WWZ0"/>
<dbReference type="SMART" id="SM00382">
    <property type="entry name" value="AAA"/>
    <property type="match status" value="1"/>
</dbReference>
<evidence type="ECO:0000313" key="8">
    <source>
        <dbReference type="EMBL" id="CEJ09392.1"/>
    </source>
</evidence>
<keyword evidence="5" id="KW-0029">Amino-acid transport</keyword>
<dbReference type="PANTHER" id="PTHR43820:SF4">
    <property type="entry name" value="HIGH-AFFINITY BRANCHED-CHAIN AMINO ACID TRANSPORT ATP-BINDING PROTEIN LIVF"/>
    <property type="match status" value="1"/>
</dbReference>
<dbReference type="EMBL" id="CDGJ01000132">
    <property type="protein sequence ID" value="CEJ09392.1"/>
    <property type="molecule type" value="Genomic_DNA"/>
</dbReference>
<dbReference type="Gene3D" id="3.40.50.300">
    <property type="entry name" value="P-loop containing nucleotide triphosphate hydrolases"/>
    <property type="match status" value="1"/>
</dbReference>
<evidence type="ECO:0000259" key="6">
    <source>
        <dbReference type="PROSITE" id="PS50893"/>
    </source>
</evidence>
<protein>
    <submittedName>
        <fullName evidence="7">ABC transporter</fullName>
        <ecNumber evidence="7">3.6.1.3</ecNumber>
    </submittedName>
    <submittedName>
        <fullName evidence="8">High-affinity branched-chain amino acid transport ATP-binding protein LivF</fullName>
    </submittedName>
</protein>
<dbReference type="GO" id="GO:0015807">
    <property type="term" value="P:L-amino acid transport"/>
    <property type="evidence" value="ECO:0007669"/>
    <property type="project" value="TreeGrafter"/>
</dbReference>
<accession>A0A8S0WWZ0</accession>
<keyword evidence="3" id="KW-0547">Nucleotide-binding</keyword>
<dbReference type="PROSITE" id="PS00211">
    <property type="entry name" value="ABC_TRANSPORTER_1"/>
    <property type="match status" value="1"/>
</dbReference>
<dbReference type="GO" id="GO:0016887">
    <property type="term" value="F:ATP hydrolysis activity"/>
    <property type="evidence" value="ECO:0007669"/>
    <property type="project" value="InterPro"/>
</dbReference>
<comment type="similarity">
    <text evidence="1">Belongs to the ABC transporter superfamily.</text>
</comment>
<dbReference type="PANTHER" id="PTHR43820">
    <property type="entry name" value="HIGH-AFFINITY BRANCHED-CHAIN AMINO ACID TRANSPORT ATP-BINDING PROTEIN LIVF"/>
    <property type="match status" value="1"/>
</dbReference>
<keyword evidence="2" id="KW-0813">Transport</keyword>
<reference evidence="8" key="1">
    <citation type="submission" date="2014-11" db="EMBL/GenBank/DDBJ databases">
        <authorList>
            <person name="Hornung B.V."/>
        </authorList>
    </citation>
    <scope>NUCLEOTIDE SEQUENCE</scope>
    <source>
        <strain evidence="8">INE</strain>
    </source>
</reference>
<dbReference type="InterPro" id="IPR003439">
    <property type="entry name" value="ABC_transporter-like_ATP-bd"/>
</dbReference>
<feature type="domain" description="ABC transporter" evidence="6">
    <location>
        <begin position="8"/>
        <end position="240"/>
    </location>
</feature>
<dbReference type="Proteomes" id="UP000836597">
    <property type="component" value="Chromosome"/>
</dbReference>
<dbReference type="Pfam" id="PF00005">
    <property type="entry name" value="ABC_tran"/>
    <property type="match status" value="1"/>
</dbReference>
<keyword evidence="7" id="KW-0378">Hydrolase</keyword>
<keyword evidence="4 8" id="KW-0067">ATP-binding</keyword>
<dbReference type="Proteomes" id="UP001071230">
    <property type="component" value="Unassembled WGS sequence"/>
</dbReference>
<proteinExistence type="inferred from homology"/>
<name>A0A8S0WWZ0_9FIRM</name>
<dbReference type="GO" id="GO:0015658">
    <property type="term" value="F:branched-chain amino acid transmembrane transporter activity"/>
    <property type="evidence" value="ECO:0007669"/>
    <property type="project" value="InterPro"/>
</dbReference>
<keyword evidence="9" id="KW-1185">Reference proteome</keyword>
<dbReference type="CDD" id="cd03224">
    <property type="entry name" value="ABC_TM1139_LivF_branched"/>
    <property type="match status" value="1"/>
</dbReference>
<dbReference type="EMBL" id="LR746496">
    <property type="protein sequence ID" value="CAA7600611.1"/>
    <property type="molecule type" value="Genomic_DNA"/>
</dbReference>
<dbReference type="InterPro" id="IPR052156">
    <property type="entry name" value="BCAA_Transport_ATP-bd_LivF"/>
</dbReference>
<dbReference type="InterPro" id="IPR030660">
    <property type="entry name" value="ABC_branched_ATPase_LivF/BraG"/>
</dbReference>
<dbReference type="KEGG" id="aacx:DEACI_1264"/>
<evidence type="ECO:0000313" key="7">
    <source>
        <dbReference type="EMBL" id="CAA7600611.1"/>
    </source>
</evidence>
<reference evidence="7" key="2">
    <citation type="submission" date="2020-01" db="EMBL/GenBank/DDBJ databases">
        <authorList>
            <person name="Hornung B."/>
        </authorList>
    </citation>
    <scope>NUCLEOTIDE SEQUENCE</scope>
    <source>
        <strain evidence="7">PacBioINE</strain>
    </source>
</reference>
<evidence type="ECO:0000256" key="4">
    <source>
        <dbReference type="ARBA" id="ARBA00022840"/>
    </source>
</evidence>
<dbReference type="SUPFAM" id="SSF52540">
    <property type="entry name" value="P-loop containing nucleoside triphosphate hydrolases"/>
    <property type="match status" value="1"/>
</dbReference>
<evidence type="ECO:0000256" key="3">
    <source>
        <dbReference type="ARBA" id="ARBA00022741"/>
    </source>
</evidence>
<dbReference type="InterPro" id="IPR017871">
    <property type="entry name" value="ABC_transporter-like_CS"/>
</dbReference>
<dbReference type="PIRSF" id="PIRSF039137">
    <property type="entry name" value="ABC_branched_ATPase"/>
    <property type="match status" value="1"/>
</dbReference>